<comment type="function">
    <text evidence="3">Purine nucleoside enzyme that catalyzes the phosphorolysis of adenosine and inosine nucleosides, yielding D-ribose 1-phosphate and the respective free bases, adenine and hypoxanthine. Also catalyzes the phosphorolysis of S-methyl-5'-thioadenosine into adenine and S-methyl-5-thio-alpha-D-ribose 1-phosphate. Also has adenosine deaminase activity.</text>
</comment>
<dbReference type="CDD" id="cd16833">
    <property type="entry name" value="YfiH"/>
    <property type="match status" value="1"/>
</dbReference>
<organism evidence="13 14">
    <name type="scientific">Paenibacillus etheri</name>
    <dbReference type="NCBI Taxonomy" id="1306852"/>
    <lineage>
        <taxon>Bacteria</taxon>
        <taxon>Bacillati</taxon>
        <taxon>Bacillota</taxon>
        <taxon>Bacilli</taxon>
        <taxon>Bacillales</taxon>
        <taxon>Paenibacillaceae</taxon>
        <taxon>Paenibacillus</taxon>
    </lineage>
</organism>
<evidence type="ECO:0000256" key="10">
    <source>
        <dbReference type="ARBA" id="ARBA00048968"/>
    </source>
</evidence>
<evidence type="ECO:0000256" key="8">
    <source>
        <dbReference type="ARBA" id="ARBA00022833"/>
    </source>
</evidence>
<dbReference type="Gene3D" id="3.60.140.10">
    <property type="entry name" value="CNF1/YfiH-like putative cysteine hydrolases"/>
    <property type="match status" value="1"/>
</dbReference>
<comment type="catalytic activity">
    <reaction evidence="11">
        <text>S-methyl-5'-thioadenosine + phosphate = 5-(methylsulfanyl)-alpha-D-ribose 1-phosphate + adenine</text>
        <dbReference type="Rhea" id="RHEA:11852"/>
        <dbReference type="ChEBI" id="CHEBI:16708"/>
        <dbReference type="ChEBI" id="CHEBI:17509"/>
        <dbReference type="ChEBI" id="CHEBI:43474"/>
        <dbReference type="ChEBI" id="CHEBI:58533"/>
        <dbReference type="EC" id="2.4.2.28"/>
    </reaction>
    <physiologicalReaction direction="left-to-right" evidence="11">
        <dbReference type="Rhea" id="RHEA:11853"/>
    </physiologicalReaction>
</comment>
<evidence type="ECO:0000256" key="12">
    <source>
        <dbReference type="RuleBase" id="RU361274"/>
    </source>
</evidence>
<dbReference type="GO" id="GO:0016787">
    <property type="term" value="F:hydrolase activity"/>
    <property type="evidence" value="ECO:0007669"/>
    <property type="project" value="UniProtKB-KW"/>
</dbReference>
<evidence type="ECO:0000256" key="3">
    <source>
        <dbReference type="ARBA" id="ARBA00003215"/>
    </source>
</evidence>
<evidence type="ECO:0000256" key="11">
    <source>
        <dbReference type="ARBA" id="ARBA00049893"/>
    </source>
</evidence>
<dbReference type="OrthoDB" id="4279at2"/>
<keyword evidence="14" id="KW-1185">Reference proteome</keyword>
<comment type="cofactor">
    <cofactor evidence="2">
        <name>Zn(2+)</name>
        <dbReference type="ChEBI" id="CHEBI:29105"/>
    </cofactor>
</comment>
<keyword evidence="8" id="KW-0862">Zinc</keyword>
<evidence type="ECO:0000256" key="6">
    <source>
        <dbReference type="ARBA" id="ARBA00022723"/>
    </source>
</evidence>
<evidence type="ECO:0000313" key="13">
    <source>
        <dbReference type="EMBL" id="KTD88116.1"/>
    </source>
</evidence>
<dbReference type="SUPFAM" id="SSF64438">
    <property type="entry name" value="CNF1/YfiH-like putative cysteine hydrolases"/>
    <property type="match status" value="1"/>
</dbReference>
<protein>
    <recommendedName>
        <fullName evidence="12">Purine nucleoside phosphorylase</fullName>
    </recommendedName>
</protein>
<dbReference type="GO" id="GO:0017061">
    <property type="term" value="F:S-methyl-5-thioadenosine phosphorylase activity"/>
    <property type="evidence" value="ECO:0007669"/>
    <property type="project" value="UniProtKB-EC"/>
</dbReference>
<keyword evidence="5" id="KW-0808">Transferase</keyword>
<keyword evidence="6" id="KW-0479">Metal-binding</keyword>
<dbReference type="PANTHER" id="PTHR30616">
    <property type="entry name" value="UNCHARACTERIZED PROTEIN YFIH"/>
    <property type="match status" value="1"/>
</dbReference>
<reference evidence="13 14" key="1">
    <citation type="journal article" date="2015" name="Int. Biodeterior. Biodegradation">
        <title>Physiological and genetic screening methods for the isolation of methyl tert-butyl ether-degrading bacteria for bioremediation purposes.</title>
        <authorList>
            <person name="Guisado I.M."/>
            <person name="Purswani J."/>
            <person name="Gonzalez Lopez J."/>
            <person name="Pozo C."/>
        </authorList>
    </citation>
    <scope>NUCLEOTIDE SEQUENCE [LARGE SCALE GENOMIC DNA]</scope>
    <source>
        <strain evidence="13 14">SH7</strain>
    </source>
</reference>
<dbReference type="InterPro" id="IPR038371">
    <property type="entry name" value="Cu_polyphenol_OxRdtase_sf"/>
</dbReference>
<evidence type="ECO:0000313" key="14">
    <source>
        <dbReference type="Proteomes" id="UP000054709"/>
    </source>
</evidence>
<dbReference type="EMBL" id="LCZJ02000015">
    <property type="protein sequence ID" value="KTD88116.1"/>
    <property type="molecule type" value="Genomic_DNA"/>
</dbReference>
<keyword evidence="7" id="KW-0378">Hydrolase</keyword>
<dbReference type="AlphaFoldDB" id="A0A0W1B3H1"/>
<evidence type="ECO:0000256" key="7">
    <source>
        <dbReference type="ARBA" id="ARBA00022801"/>
    </source>
</evidence>
<gene>
    <name evidence="13" type="ORF">UQ64_06365</name>
</gene>
<dbReference type="NCBIfam" id="TIGR00726">
    <property type="entry name" value="peptidoglycan editing factor PgeF"/>
    <property type="match status" value="1"/>
</dbReference>
<proteinExistence type="inferred from homology"/>
<evidence type="ECO:0000256" key="2">
    <source>
        <dbReference type="ARBA" id="ARBA00001947"/>
    </source>
</evidence>
<dbReference type="InterPro" id="IPR003730">
    <property type="entry name" value="Cu_polyphenol_OxRdtase"/>
</dbReference>
<dbReference type="InterPro" id="IPR011324">
    <property type="entry name" value="Cytotoxic_necrot_fac-like_cat"/>
</dbReference>
<comment type="catalytic activity">
    <reaction evidence="9">
        <text>adenosine + H2O + H(+) = inosine + NH4(+)</text>
        <dbReference type="Rhea" id="RHEA:24408"/>
        <dbReference type="ChEBI" id="CHEBI:15377"/>
        <dbReference type="ChEBI" id="CHEBI:15378"/>
        <dbReference type="ChEBI" id="CHEBI:16335"/>
        <dbReference type="ChEBI" id="CHEBI:17596"/>
        <dbReference type="ChEBI" id="CHEBI:28938"/>
        <dbReference type="EC" id="3.5.4.4"/>
    </reaction>
    <physiologicalReaction direction="left-to-right" evidence="9">
        <dbReference type="Rhea" id="RHEA:24409"/>
    </physiologicalReaction>
</comment>
<dbReference type="PANTHER" id="PTHR30616:SF2">
    <property type="entry name" value="PURINE NUCLEOSIDE PHOSPHORYLASE LACC1"/>
    <property type="match status" value="1"/>
</dbReference>
<evidence type="ECO:0000256" key="1">
    <source>
        <dbReference type="ARBA" id="ARBA00000553"/>
    </source>
</evidence>
<accession>A0A0W1B3H1</accession>
<comment type="catalytic activity">
    <reaction evidence="1">
        <text>inosine + phosphate = alpha-D-ribose 1-phosphate + hypoxanthine</text>
        <dbReference type="Rhea" id="RHEA:27646"/>
        <dbReference type="ChEBI" id="CHEBI:17368"/>
        <dbReference type="ChEBI" id="CHEBI:17596"/>
        <dbReference type="ChEBI" id="CHEBI:43474"/>
        <dbReference type="ChEBI" id="CHEBI:57720"/>
        <dbReference type="EC" id="2.4.2.1"/>
    </reaction>
    <physiologicalReaction direction="left-to-right" evidence="1">
        <dbReference type="Rhea" id="RHEA:27647"/>
    </physiologicalReaction>
</comment>
<evidence type="ECO:0000256" key="9">
    <source>
        <dbReference type="ARBA" id="ARBA00047989"/>
    </source>
</evidence>
<evidence type="ECO:0000256" key="4">
    <source>
        <dbReference type="ARBA" id="ARBA00007353"/>
    </source>
</evidence>
<dbReference type="Pfam" id="PF02578">
    <property type="entry name" value="Cu-oxidase_4"/>
    <property type="match status" value="1"/>
</dbReference>
<dbReference type="Proteomes" id="UP000054709">
    <property type="component" value="Unassembled WGS sequence"/>
</dbReference>
<comment type="similarity">
    <text evidence="4 12">Belongs to the purine nucleoside phosphorylase YfiH/LACC1 family.</text>
</comment>
<evidence type="ECO:0000256" key="5">
    <source>
        <dbReference type="ARBA" id="ARBA00022679"/>
    </source>
</evidence>
<comment type="caution">
    <text evidence="13">The sequence shown here is derived from an EMBL/GenBank/DDBJ whole genome shotgun (WGS) entry which is preliminary data.</text>
</comment>
<sequence>MEPFVQGKETLMLLHLDPWRVEHKEITAGFTGRQGGASKKPYDSLNCAFHVGDAPEDVLKNRRALAEALDFKPEAWTCGEQTHGAEIAVVREADRGRGQKDRNSAFQATDGLLTDVPGVLLTSFYADCVPLYFYDPVHQAVGLAHAGWKGTVAQIAAAMVSKMETIYGSHPQDIIAAIGPSIGDCCYEVDDYVMEHVRQLEGDLSKLTETAGTVGLYRTSDTDENKYMLNLKEMNRRIMIKAGILPTHIECTSLCTSCNQDLFFSYRKENGVTGRMTSWIGIKES</sequence>
<dbReference type="RefSeq" id="WP_060622056.1">
    <property type="nucleotide sequence ID" value="NZ_LCZJ02000015.1"/>
</dbReference>
<dbReference type="GO" id="GO:0005507">
    <property type="term" value="F:copper ion binding"/>
    <property type="evidence" value="ECO:0007669"/>
    <property type="project" value="TreeGrafter"/>
</dbReference>
<name>A0A0W1B3H1_9BACL</name>
<comment type="catalytic activity">
    <reaction evidence="10">
        <text>adenosine + phosphate = alpha-D-ribose 1-phosphate + adenine</text>
        <dbReference type="Rhea" id="RHEA:27642"/>
        <dbReference type="ChEBI" id="CHEBI:16335"/>
        <dbReference type="ChEBI" id="CHEBI:16708"/>
        <dbReference type="ChEBI" id="CHEBI:43474"/>
        <dbReference type="ChEBI" id="CHEBI:57720"/>
        <dbReference type="EC" id="2.4.2.1"/>
    </reaction>
    <physiologicalReaction direction="left-to-right" evidence="10">
        <dbReference type="Rhea" id="RHEA:27643"/>
    </physiologicalReaction>
</comment>